<evidence type="ECO:0000313" key="2">
    <source>
        <dbReference type="Proteomes" id="UP000053263"/>
    </source>
</evidence>
<gene>
    <name evidence="1" type="ORF">PLICRDRAFT_180808</name>
</gene>
<reference evidence="1 2" key="1">
    <citation type="submission" date="2014-06" db="EMBL/GenBank/DDBJ databases">
        <title>Evolutionary Origins and Diversification of the Mycorrhizal Mutualists.</title>
        <authorList>
            <consortium name="DOE Joint Genome Institute"/>
            <consortium name="Mycorrhizal Genomics Consortium"/>
            <person name="Kohler A."/>
            <person name="Kuo A."/>
            <person name="Nagy L.G."/>
            <person name="Floudas D."/>
            <person name="Copeland A."/>
            <person name="Barry K.W."/>
            <person name="Cichocki N."/>
            <person name="Veneault-Fourrey C."/>
            <person name="LaButti K."/>
            <person name="Lindquist E.A."/>
            <person name="Lipzen A."/>
            <person name="Lundell T."/>
            <person name="Morin E."/>
            <person name="Murat C."/>
            <person name="Riley R."/>
            <person name="Ohm R."/>
            <person name="Sun H."/>
            <person name="Tunlid A."/>
            <person name="Henrissat B."/>
            <person name="Grigoriev I.V."/>
            <person name="Hibbett D.S."/>
            <person name="Martin F."/>
        </authorList>
    </citation>
    <scope>NUCLEOTIDE SEQUENCE [LARGE SCALE GENOMIC DNA]</scope>
    <source>
        <strain evidence="1 2">FD-325 SS-3</strain>
    </source>
</reference>
<dbReference type="EMBL" id="KN832588">
    <property type="protein sequence ID" value="KII83004.1"/>
    <property type="molecule type" value="Genomic_DNA"/>
</dbReference>
<proteinExistence type="predicted"/>
<organism evidence="1 2">
    <name type="scientific">Plicaturopsis crispa FD-325 SS-3</name>
    <dbReference type="NCBI Taxonomy" id="944288"/>
    <lineage>
        <taxon>Eukaryota</taxon>
        <taxon>Fungi</taxon>
        <taxon>Dikarya</taxon>
        <taxon>Basidiomycota</taxon>
        <taxon>Agaricomycotina</taxon>
        <taxon>Agaricomycetes</taxon>
        <taxon>Agaricomycetidae</taxon>
        <taxon>Amylocorticiales</taxon>
        <taxon>Amylocorticiaceae</taxon>
        <taxon>Plicatura</taxon>
        <taxon>Plicaturopsis crispa</taxon>
    </lineage>
</organism>
<dbReference type="HOGENOM" id="CLU_1300157_0_0_1"/>
<sequence length="212" mass="23796">MSLTPRQYLVSRSFQRYVASTTQPPLNIWSSSIWSTDQLIRRIKLFFNLQAFSQPNPEAHTSYLLSLALDLAILVLHRAQAPLRWKISQTTSLAEVLVNRPTFSSPPTSFLILQYCPHIVTIVISLRDPLGFAEYRQSLLAMERSKGRNPRDAELSLIDYQRWMLEADAADLAHPASPKLWETGPDASANHDSDDGGCTLPLVAIILIPSAR</sequence>
<keyword evidence="2" id="KW-1185">Reference proteome</keyword>
<accession>A0A0C9T1E6</accession>
<dbReference type="Proteomes" id="UP000053263">
    <property type="component" value="Unassembled WGS sequence"/>
</dbReference>
<protein>
    <submittedName>
        <fullName evidence="1">Uncharacterized protein</fullName>
    </submittedName>
</protein>
<name>A0A0C9T1E6_PLICR</name>
<dbReference type="AlphaFoldDB" id="A0A0C9T1E6"/>
<evidence type="ECO:0000313" key="1">
    <source>
        <dbReference type="EMBL" id="KII83004.1"/>
    </source>
</evidence>